<keyword evidence="4" id="KW-0862">Zinc</keyword>
<dbReference type="PANTHER" id="PTHR43462">
    <property type="entry name" value="ALANYL-TRNA EDITING PROTEIN"/>
    <property type="match status" value="1"/>
</dbReference>
<dbReference type="GO" id="GO:0004813">
    <property type="term" value="F:alanine-tRNA ligase activity"/>
    <property type="evidence" value="ECO:0007669"/>
    <property type="project" value="InterPro"/>
</dbReference>
<evidence type="ECO:0000256" key="4">
    <source>
        <dbReference type="ARBA" id="ARBA00022833"/>
    </source>
</evidence>
<dbReference type="SMART" id="SM00863">
    <property type="entry name" value="tRNA_SAD"/>
    <property type="match status" value="1"/>
</dbReference>
<dbReference type="GO" id="GO:0005524">
    <property type="term" value="F:ATP binding"/>
    <property type="evidence" value="ECO:0007669"/>
    <property type="project" value="InterPro"/>
</dbReference>
<dbReference type="InterPro" id="IPR009000">
    <property type="entry name" value="Transl_B-barrel_sf"/>
</dbReference>
<evidence type="ECO:0000256" key="2">
    <source>
        <dbReference type="ARBA" id="ARBA00004496"/>
    </source>
</evidence>
<feature type="domain" description="Alanyl-transfer RNA synthetases family profile" evidence="5">
    <location>
        <begin position="1"/>
        <end position="238"/>
    </location>
</feature>
<keyword evidence="3" id="KW-0479">Metal-binding</keyword>
<reference evidence="6" key="1">
    <citation type="journal article" date="2020" name="mSystems">
        <title>Genome- and Community-Level Interaction Insights into Carbon Utilization and Element Cycling Functions of Hydrothermarchaeota in Hydrothermal Sediment.</title>
        <authorList>
            <person name="Zhou Z."/>
            <person name="Liu Y."/>
            <person name="Xu W."/>
            <person name="Pan J."/>
            <person name="Luo Z.H."/>
            <person name="Li M."/>
        </authorList>
    </citation>
    <scope>NUCLEOTIDE SEQUENCE [LARGE SCALE GENOMIC DNA]</scope>
    <source>
        <strain evidence="6">HyVt-577</strain>
    </source>
</reference>
<dbReference type="Pfam" id="PF07973">
    <property type="entry name" value="tRNA_SAD"/>
    <property type="match status" value="1"/>
</dbReference>
<dbReference type="GO" id="GO:0046872">
    <property type="term" value="F:metal ion binding"/>
    <property type="evidence" value="ECO:0007669"/>
    <property type="project" value="UniProtKB-KW"/>
</dbReference>
<dbReference type="InterPro" id="IPR018163">
    <property type="entry name" value="Thr/Ala-tRNA-synth_IIc_edit"/>
</dbReference>
<dbReference type="Proteomes" id="UP000885779">
    <property type="component" value="Unassembled WGS sequence"/>
</dbReference>
<dbReference type="SUPFAM" id="SSF55186">
    <property type="entry name" value="ThrRS/AlaRS common domain"/>
    <property type="match status" value="1"/>
</dbReference>
<comment type="cofactor">
    <cofactor evidence="1">
        <name>Zn(2+)</name>
        <dbReference type="ChEBI" id="CHEBI:29105"/>
    </cofactor>
</comment>
<proteinExistence type="predicted"/>
<dbReference type="InterPro" id="IPR012947">
    <property type="entry name" value="tRNA_SAD"/>
</dbReference>
<protein>
    <submittedName>
        <fullName evidence="6">Alanyl-tRNA editing protein</fullName>
    </submittedName>
</protein>
<gene>
    <name evidence="6" type="ORF">ENK44_05140</name>
</gene>
<dbReference type="Gene3D" id="2.40.30.130">
    <property type="match status" value="1"/>
</dbReference>
<dbReference type="Gene3D" id="3.30.980.10">
    <property type="entry name" value="Threonyl-trna Synthetase, Chain A, domain 2"/>
    <property type="match status" value="1"/>
</dbReference>
<name>A0A7V4TZ74_CALAY</name>
<sequence>MNEEKHYYADAYLQNLEAQIKEVKPSGKTCWLRFDKTIFYPGGGGQSADTGFLDDLPLLEIKEENGHLWHKAASSIVWKEGQMVTLRLDWPRRYYNMQQHTGQHLLSRVLESFDLKTVSVHLGEDYTMIEVEGPYPNEQRLLQIEQEANKQLRRAIPVVTHEISRSEIKRFPLRKPPGAWQRLRVVEIKDFDYSACGGTHVKQTAEIGYIKWLGTEKIRGHARIKWLIGKKADEYIGASFATMQAVKAELQCEPAQFTERITALKSDLKTFRKAADVYKRSHLRWRAAELYNACKNDKAYIVAGLREEETAYLGDLAKILVKEHEQTAFLFTKDRFCLAAPENSPLDTKEFLDAYRETLGLKGGGPPGFVQGAVSNPDEKLIAGCMKVAMQNEQ</sequence>
<dbReference type="InterPro" id="IPR018165">
    <property type="entry name" value="Ala-tRNA-synth_IIc_core"/>
</dbReference>
<comment type="caution">
    <text evidence="6">The sequence shown here is derived from an EMBL/GenBank/DDBJ whole genome shotgun (WGS) entry which is preliminary data.</text>
</comment>
<accession>A0A7V4TZ74</accession>
<dbReference type="GO" id="GO:0006419">
    <property type="term" value="P:alanyl-tRNA aminoacylation"/>
    <property type="evidence" value="ECO:0007669"/>
    <property type="project" value="InterPro"/>
</dbReference>
<dbReference type="AlphaFoldDB" id="A0A7V4TZ74"/>
<dbReference type="InterPro" id="IPR051335">
    <property type="entry name" value="Alanyl-tRNA_Editing_Enzymes"/>
</dbReference>
<organism evidence="6">
    <name type="scientific">Caldithrix abyssi</name>
    <dbReference type="NCBI Taxonomy" id="187145"/>
    <lineage>
        <taxon>Bacteria</taxon>
        <taxon>Pseudomonadati</taxon>
        <taxon>Calditrichota</taxon>
        <taxon>Calditrichia</taxon>
        <taxon>Calditrichales</taxon>
        <taxon>Calditrichaceae</taxon>
        <taxon>Caldithrix</taxon>
    </lineage>
</organism>
<dbReference type="PANTHER" id="PTHR43462:SF1">
    <property type="entry name" value="ALANYL-TRNA EDITING PROTEIN AARSD1"/>
    <property type="match status" value="1"/>
</dbReference>
<evidence type="ECO:0000259" key="5">
    <source>
        <dbReference type="PROSITE" id="PS50860"/>
    </source>
</evidence>
<dbReference type="EMBL" id="DRQG01000046">
    <property type="protein sequence ID" value="HGY55064.1"/>
    <property type="molecule type" value="Genomic_DNA"/>
</dbReference>
<evidence type="ECO:0000313" key="6">
    <source>
        <dbReference type="EMBL" id="HGY55064.1"/>
    </source>
</evidence>
<dbReference type="PROSITE" id="PS50860">
    <property type="entry name" value="AA_TRNA_LIGASE_II_ALA"/>
    <property type="match status" value="1"/>
</dbReference>
<comment type="subcellular location">
    <subcellularLocation>
        <location evidence="2">Cytoplasm</location>
    </subcellularLocation>
</comment>
<dbReference type="SUPFAM" id="SSF50447">
    <property type="entry name" value="Translation proteins"/>
    <property type="match status" value="1"/>
</dbReference>
<evidence type="ECO:0000256" key="3">
    <source>
        <dbReference type="ARBA" id="ARBA00022723"/>
    </source>
</evidence>
<dbReference type="GO" id="GO:0002161">
    <property type="term" value="F:aminoacyl-tRNA deacylase activity"/>
    <property type="evidence" value="ECO:0007669"/>
    <property type="project" value="UniProtKB-ARBA"/>
</dbReference>
<evidence type="ECO:0000256" key="1">
    <source>
        <dbReference type="ARBA" id="ARBA00001947"/>
    </source>
</evidence>
<dbReference type="GO" id="GO:0003676">
    <property type="term" value="F:nucleic acid binding"/>
    <property type="evidence" value="ECO:0007669"/>
    <property type="project" value="InterPro"/>
</dbReference>
<dbReference type="GO" id="GO:0005737">
    <property type="term" value="C:cytoplasm"/>
    <property type="evidence" value="ECO:0007669"/>
    <property type="project" value="UniProtKB-SubCell"/>
</dbReference>